<accession>A0A1X6ZLP5</accession>
<feature type="transmembrane region" description="Helical" evidence="1">
    <location>
        <begin position="59"/>
        <end position="79"/>
    </location>
</feature>
<gene>
    <name evidence="2" type="ORF">CLV79_107154</name>
    <name evidence="3" type="ORF">LOS8367_02586</name>
</gene>
<dbReference type="AlphaFoldDB" id="A0A1X6ZLP5"/>
<dbReference type="Proteomes" id="UP000240624">
    <property type="component" value="Unassembled WGS sequence"/>
</dbReference>
<evidence type="ECO:0000313" key="3">
    <source>
        <dbReference type="EMBL" id="SLN55028.1"/>
    </source>
</evidence>
<keyword evidence="1" id="KW-0472">Membrane</keyword>
<keyword evidence="1" id="KW-0812">Transmembrane</keyword>
<dbReference type="RefSeq" id="WP_085896915.1">
    <property type="nucleotide sequence ID" value="NZ_FWFY01000008.1"/>
</dbReference>
<evidence type="ECO:0000256" key="1">
    <source>
        <dbReference type="SAM" id="Phobius"/>
    </source>
</evidence>
<proteinExistence type="predicted"/>
<reference evidence="3 4" key="1">
    <citation type="submission" date="2017-03" db="EMBL/GenBank/DDBJ databases">
        <authorList>
            <person name="Afonso C.L."/>
            <person name="Miller P.J."/>
            <person name="Scott M.A."/>
            <person name="Spackman E."/>
            <person name="Goraichik I."/>
            <person name="Dimitrov K.M."/>
            <person name="Suarez D.L."/>
            <person name="Swayne D.E."/>
        </authorList>
    </citation>
    <scope>NUCLEOTIDE SEQUENCE [LARGE SCALE GENOMIC DNA]</scope>
    <source>
        <strain evidence="3 4">CECT 8367</strain>
    </source>
</reference>
<evidence type="ECO:0000313" key="4">
    <source>
        <dbReference type="Proteomes" id="UP000193495"/>
    </source>
</evidence>
<sequence length="80" mass="8569">MKHYNLASDALPQPDVRQVRTERDRPLLRGVVLVLSCLLTAVFYTWIGTFLLGGHASLTAYLVASAIGAMAGAVLSAALR</sequence>
<reference evidence="2 5" key="2">
    <citation type="submission" date="2018-03" db="EMBL/GenBank/DDBJ databases">
        <title>Genomic Encyclopedia of Archaeal and Bacterial Type Strains, Phase II (KMG-II): from individual species to whole genera.</title>
        <authorList>
            <person name="Goeker M."/>
        </authorList>
    </citation>
    <scope>NUCLEOTIDE SEQUENCE [LARGE SCALE GENOMIC DNA]</scope>
    <source>
        <strain evidence="2 5">DSM 29956</strain>
    </source>
</reference>
<evidence type="ECO:0000313" key="2">
    <source>
        <dbReference type="EMBL" id="PSK85924.1"/>
    </source>
</evidence>
<organism evidence="3 4">
    <name type="scientific">Limimaricola soesokkakensis</name>
    <dbReference type="NCBI Taxonomy" id="1343159"/>
    <lineage>
        <taxon>Bacteria</taxon>
        <taxon>Pseudomonadati</taxon>
        <taxon>Pseudomonadota</taxon>
        <taxon>Alphaproteobacteria</taxon>
        <taxon>Rhodobacterales</taxon>
        <taxon>Paracoccaceae</taxon>
        <taxon>Limimaricola</taxon>
    </lineage>
</organism>
<keyword evidence="5" id="KW-1185">Reference proteome</keyword>
<evidence type="ECO:0000313" key="5">
    <source>
        <dbReference type="Proteomes" id="UP000240624"/>
    </source>
</evidence>
<dbReference type="EMBL" id="FWFY01000008">
    <property type="protein sequence ID" value="SLN55028.1"/>
    <property type="molecule type" value="Genomic_DNA"/>
</dbReference>
<protein>
    <submittedName>
        <fullName evidence="3">Uncharacterized protein</fullName>
    </submittedName>
</protein>
<dbReference type="EMBL" id="PYGB01000007">
    <property type="protein sequence ID" value="PSK85924.1"/>
    <property type="molecule type" value="Genomic_DNA"/>
</dbReference>
<name>A0A1X6ZLP5_9RHOB</name>
<dbReference type="Proteomes" id="UP000193495">
    <property type="component" value="Unassembled WGS sequence"/>
</dbReference>
<feature type="transmembrane region" description="Helical" evidence="1">
    <location>
        <begin position="27"/>
        <end position="47"/>
    </location>
</feature>
<keyword evidence="1" id="KW-1133">Transmembrane helix</keyword>